<dbReference type="Proteomes" id="UP000436858">
    <property type="component" value="Unassembled WGS sequence"/>
</dbReference>
<dbReference type="Proteomes" id="UP001217776">
    <property type="component" value="Unassembled WGS sequence"/>
</dbReference>
<dbReference type="EMBL" id="JAHYQA010000005">
    <property type="protein sequence ID" value="MCE9237616.1"/>
    <property type="molecule type" value="Genomic_DNA"/>
</dbReference>
<keyword evidence="1" id="KW-0805">Transcription regulation</keyword>
<dbReference type="AlphaFoldDB" id="A0A0P0FMK5"/>
<evidence type="ECO:0000313" key="7">
    <source>
        <dbReference type="EMBL" id="KAB4486048.1"/>
    </source>
</evidence>
<dbReference type="Proteomes" id="UP001200544">
    <property type="component" value="Unassembled WGS sequence"/>
</dbReference>
<dbReference type="KEGG" id="btho:Btheta7330_02819"/>
<dbReference type="SMART" id="SM00871">
    <property type="entry name" value="AraC_E_bind"/>
    <property type="match status" value="1"/>
</dbReference>
<dbReference type="EMBL" id="WCSY01000001">
    <property type="protein sequence ID" value="KAB4315930.1"/>
    <property type="molecule type" value="Genomic_DNA"/>
</dbReference>
<evidence type="ECO:0000313" key="4">
    <source>
        <dbReference type="EMBL" id="KAB4315930.1"/>
    </source>
</evidence>
<evidence type="ECO:0000256" key="1">
    <source>
        <dbReference type="ARBA" id="ARBA00023015"/>
    </source>
</evidence>
<proteinExistence type="predicted"/>
<evidence type="ECO:0000256" key="2">
    <source>
        <dbReference type="ARBA" id="ARBA00023163"/>
    </source>
</evidence>
<dbReference type="PANTHER" id="PTHR40055">
    <property type="entry name" value="TRANSCRIPTIONAL REGULATOR YGIV-RELATED"/>
    <property type="match status" value="1"/>
</dbReference>
<dbReference type="InterPro" id="IPR029442">
    <property type="entry name" value="GyrI-like"/>
</dbReference>
<dbReference type="GO" id="GO:0043565">
    <property type="term" value="F:sequence-specific DNA binding"/>
    <property type="evidence" value="ECO:0007669"/>
    <property type="project" value="InterPro"/>
</dbReference>
<dbReference type="InterPro" id="IPR010499">
    <property type="entry name" value="AraC_E-bd"/>
</dbReference>
<evidence type="ECO:0000313" key="10">
    <source>
        <dbReference type="Proteomes" id="UP000436858"/>
    </source>
</evidence>
<evidence type="ECO:0000313" key="8">
    <source>
        <dbReference type="EMBL" id="MCE9237616.1"/>
    </source>
</evidence>
<evidence type="ECO:0000259" key="3">
    <source>
        <dbReference type="PROSITE" id="PS01124"/>
    </source>
</evidence>
<keyword evidence="2" id="KW-0804">Transcription</keyword>
<dbReference type="PROSITE" id="PS01124">
    <property type="entry name" value="HTH_ARAC_FAMILY_2"/>
    <property type="match status" value="1"/>
</dbReference>
<dbReference type="InterPro" id="IPR018060">
    <property type="entry name" value="HTH_AraC"/>
</dbReference>
<comment type="caution">
    <text evidence="4">The sequence shown here is derived from an EMBL/GenBank/DDBJ whole genome shotgun (WGS) entry which is preliminary data.</text>
</comment>
<evidence type="ECO:0000313" key="13">
    <source>
        <dbReference type="Proteomes" id="UP000488521"/>
    </source>
</evidence>
<dbReference type="SUPFAM" id="SSF55136">
    <property type="entry name" value="Probable bacterial effector-binding domain"/>
    <property type="match status" value="1"/>
</dbReference>
<dbReference type="Proteomes" id="UP000488521">
    <property type="component" value="Unassembled WGS sequence"/>
</dbReference>
<dbReference type="EMBL" id="JAQNVG010000001">
    <property type="protein sequence ID" value="MDC2234273.1"/>
    <property type="molecule type" value="Genomic_DNA"/>
</dbReference>
<dbReference type="SMART" id="SM00342">
    <property type="entry name" value="HTH_ARAC"/>
    <property type="match status" value="1"/>
</dbReference>
<dbReference type="GO" id="GO:0003700">
    <property type="term" value="F:DNA-binding transcription factor activity"/>
    <property type="evidence" value="ECO:0007669"/>
    <property type="project" value="InterPro"/>
</dbReference>
<feature type="domain" description="HTH araC/xylS-type" evidence="3">
    <location>
        <begin position="110"/>
        <end position="208"/>
    </location>
</feature>
<reference evidence="8" key="2">
    <citation type="submission" date="2021-07" db="EMBL/GenBank/DDBJ databases">
        <title>Comparative genomics of Bacteroides fragilis group isolates reveals species-dependent resistance mechanisms and validates clinical tools for resistance prediction.</title>
        <authorList>
            <person name="Wallace M.J."/>
            <person name="Jean S."/>
            <person name="Wallace M.A."/>
            <person name="Carey-Ann B.D."/>
            <person name="Dantas G."/>
        </authorList>
    </citation>
    <scope>NUCLEOTIDE SEQUENCE</scope>
    <source>
        <strain evidence="8">BJH_160</strain>
    </source>
</reference>
<dbReference type="Pfam" id="PF12833">
    <property type="entry name" value="HTH_18"/>
    <property type="match status" value="1"/>
</dbReference>
<organism evidence="4 11">
    <name type="scientific">Bacteroides thetaiotaomicron</name>
    <dbReference type="NCBI Taxonomy" id="818"/>
    <lineage>
        <taxon>Bacteria</taxon>
        <taxon>Pseudomonadati</taxon>
        <taxon>Bacteroidota</taxon>
        <taxon>Bacteroidia</taxon>
        <taxon>Bacteroidales</taxon>
        <taxon>Bacteroidaceae</taxon>
        <taxon>Bacteroides</taxon>
    </lineage>
</organism>
<dbReference type="Gene3D" id="3.20.80.10">
    <property type="entry name" value="Regulatory factor, effector binding domain"/>
    <property type="match status" value="1"/>
</dbReference>
<reference evidence="10 11" key="1">
    <citation type="journal article" date="2019" name="Nat. Med.">
        <title>A library of human gut bacterial isolates paired with longitudinal multiomics data enables mechanistic microbiome research.</title>
        <authorList>
            <person name="Poyet M."/>
            <person name="Groussin M."/>
            <person name="Gibbons S.M."/>
            <person name="Avila-Pacheco J."/>
            <person name="Jiang X."/>
            <person name="Kearney S.M."/>
            <person name="Perrotta A.R."/>
            <person name="Berdy B."/>
            <person name="Zhao S."/>
            <person name="Lieberman T.D."/>
            <person name="Swanson P.K."/>
            <person name="Smith M."/>
            <person name="Roesemann S."/>
            <person name="Alexander J.E."/>
            <person name="Rich S.A."/>
            <person name="Livny J."/>
            <person name="Vlamakis H."/>
            <person name="Clish C."/>
            <person name="Bullock K."/>
            <person name="Deik A."/>
            <person name="Scott J."/>
            <person name="Pierce K.A."/>
            <person name="Xavier R.J."/>
            <person name="Alm E.J."/>
        </authorList>
    </citation>
    <scope>NUCLEOTIDE SEQUENCE [LARGE SCALE GENOMIC DNA]</scope>
    <source>
        <strain evidence="6 13">BIOML-A156</strain>
        <strain evidence="7 10">BIOML-A162</strain>
        <strain evidence="5 12">BIOML-A165</strain>
        <strain evidence="4 11">BIOML-A188</strain>
    </source>
</reference>
<dbReference type="EMBL" id="WCSB01000008">
    <property type="protein sequence ID" value="KAB4452606.1"/>
    <property type="molecule type" value="Genomic_DNA"/>
</dbReference>
<dbReference type="InterPro" id="IPR011256">
    <property type="entry name" value="Reg_factor_effector_dom_sf"/>
</dbReference>
<dbReference type="PANTHER" id="PTHR40055:SF1">
    <property type="entry name" value="TRANSCRIPTIONAL REGULATOR YGIV-RELATED"/>
    <property type="match status" value="1"/>
</dbReference>
<evidence type="ECO:0000313" key="5">
    <source>
        <dbReference type="EMBL" id="KAB4452606.1"/>
    </source>
</evidence>
<evidence type="ECO:0000313" key="9">
    <source>
        <dbReference type="EMBL" id="MDC2234273.1"/>
    </source>
</evidence>
<gene>
    <name evidence="6" type="ORF">GAN59_14875</name>
    <name evidence="7" type="ORF">GAN91_03865</name>
    <name evidence="5" type="ORF">GAN93_10890</name>
    <name evidence="4" type="ORF">GAO51_00095</name>
    <name evidence="8" type="ORF">K0H07_10690</name>
    <name evidence="9" type="ORF">PO127_00750</name>
</gene>
<protein>
    <submittedName>
        <fullName evidence="8">GyrI-like domain-containing protein</fullName>
    </submittedName>
    <submittedName>
        <fullName evidence="4">Helix-turn-helix domain-containing protein</fullName>
    </submittedName>
</protein>
<evidence type="ECO:0000313" key="6">
    <source>
        <dbReference type="EMBL" id="KAB4472760.1"/>
    </source>
</evidence>
<dbReference type="Pfam" id="PF06445">
    <property type="entry name" value="GyrI-like"/>
    <property type="match status" value="1"/>
</dbReference>
<accession>A0A0P0FMK5</accession>
<dbReference type="Gene3D" id="1.10.10.60">
    <property type="entry name" value="Homeodomain-like"/>
    <property type="match status" value="2"/>
</dbReference>
<dbReference type="Proteomes" id="UP000460317">
    <property type="component" value="Unassembled WGS sequence"/>
</dbReference>
<dbReference type="EMBL" id="WCRY01000003">
    <property type="protein sequence ID" value="KAB4486048.1"/>
    <property type="molecule type" value="Genomic_DNA"/>
</dbReference>
<dbReference type="Pfam" id="PF12674">
    <property type="entry name" value="Zn_ribbon_2"/>
    <property type="match status" value="1"/>
</dbReference>
<dbReference type="SUPFAM" id="SSF46689">
    <property type="entry name" value="Homeodomain-like"/>
    <property type="match status" value="2"/>
</dbReference>
<name>A0A0P0FMK5_BACT4</name>
<dbReference type="EMBL" id="WCRS01000010">
    <property type="protein sequence ID" value="KAB4472760.1"/>
    <property type="molecule type" value="Genomic_DNA"/>
</dbReference>
<accession>C6IFE4</accession>
<evidence type="ECO:0000313" key="12">
    <source>
        <dbReference type="Proteomes" id="UP000460317"/>
    </source>
</evidence>
<dbReference type="InterPro" id="IPR009057">
    <property type="entry name" value="Homeodomain-like_sf"/>
</dbReference>
<dbReference type="RefSeq" id="WP_008765901.1">
    <property type="nucleotide sequence ID" value="NZ_BAABXH010000002.1"/>
</dbReference>
<evidence type="ECO:0000313" key="11">
    <source>
        <dbReference type="Proteomes" id="UP000440614"/>
    </source>
</evidence>
<dbReference type="InterPro" id="IPR025868">
    <property type="entry name" value="Zn_ribbon_dom_put"/>
</dbReference>
<dbReference type="Proteomes" id="UP000440614">
    <property type="component" value="Unassembled WGS sequence"/>
</dbReference>
<reference evidence="9" key="3">
    <citation type="submission" date="2022-10" db="EMBL/GenBank/DDBJ databases">
        <title>Human gut microbiome strain richness.</title>
        <authorList>
            <person name="Chen-Liaw A."/>
        </authorList>
    </citation>
    <scope>NUCLEOTIDE SEQUENCE</scope>
    <source>
        <strain evidence="9">1001283st1_A3_1001283B150304_161114</strain>
    </source>
</reference>
<dbReference type="InterPro" id="IPR050908">
    <property type="entry name" value="SmbC-like"/>
</dbReference>
<sequence>MVESEINKRYCQSCGMPLRFDVEEYLGTNSDGSRSDEFCYYCLKDGKYIVDISMWEMIDIWIKYTDKYNEYADTDYSPKELREILDKRLPTLNRWRQKQETSSLHHKMIQNIIVYINGHLTEVLNTDTLSSMSGLSKFHFRRVFRTATGENIGSYIQRLRMEHVAHLLISTDYTLKQIIEQTSYQTKYSIAKAFKKHFGISTSQYREKHRPNGENPATNIKPEIKVISPIKIFCIEVGEAYKNKLKYRLLWNKLLHHAEQYEADPRYDKFISLSMDDPSITPTEKCRFYLGITLRDDTKARPVPGIMQIPGGRYAVFRHTGSYSSLHKVYRSIYEEWFPKSKYHPQSTFSFEMYMNHPSTTETSELLTEIYIPVIRK</sequence>